<dbReference type="EMBL" id="AGXA01000011">
    <property type="protein sequence ID" value="EKU93935.1"/>
    <property type="molecule type" value="Genomic_DNA"/>
</dbReference>
<keyword evidence="3" id="KW-0963">Cytoplasm</keyword>
<dbReference type="InterPro" id="IPR013221">
    <property type="entry name" value="Mur_ligase_cen"/>
</dbReference>
<evidence type="ECO:0000259" key="12">
    <source>
        <dbReference type="Pfam" id="PF08245"/>
    </source>
</evidence>
<sequence>MYRITMKDLHALLASKQQLKEVVGPDQVWHYNLPQGELADQVFDKLSYNSQTASSGTLFFCKGASFKRDYLAQAVDQGVQVYLSETLYPGLDAYAIIVRDIRQTMALVAKAFYQDPDEKLTLVGITGTKGKTTTSYLLKSILDQDQAGKTAIISTLGISLDGQTQEEASLTTPEALDLYQMIARAQDQGMEQLIMEVSSQAYKMDRVYGLTFDFGAFLNISPDHIGPNEHPDMEDYFYCKSRLVKNSKLALLNDGLDQQDYLKDLSQENGGQVQVYGQDPKACDYYFEVNDQDSRHFTIKSQSPHDLAIGGDYQFEMLGDFNKENALCAALVAGHLGVGQEAIYQGIAQAQVPGRMQHYTYGNNHIYVDFAHNYISLKNLFDFAQDQHPDHSMVVVLGAPGNKGVSRRKDMGHLLSQYQGEVILTEDDPNFETVQAICQEIAQYIDGPIQVTFNDNRINAIQDLLESLTPKSQKVILLAAKGSDQYMLRRGVKEDYIGDHKLVEKFLNQQKTSSHEELEG</sequence>
<keyword evidence="4" id="KW-0436">Ligase</keyword>
<feature type="domain" description="Mur ligase C-terminal" evidence="11">
    <location>
        <begin position="354"/>
        <end position="482"/>
    </location>
</feature>
<dbReference type="RefSeq" id="WP_003777114.1">
    <property type="nucleotide sequence ID" value="NZ_JH992958.1"/>
</dbReference>
<dbReference type="OrthoDB" id="9800958at2"/>
<evidence type="ECO:0000313" key="13">
    <source>
        <dbReference type="EMBL" id="EKU93935.1"/>
    </source>
</evidence>
<proteinExistence type="inferred from homology"/>
<dbReference type="SUPFAM" id="SSF53623">
    <property type="entry name" value="MurD-like peptide ligases, catalytic domain"/>
    <property type="match status" value="1"/>
</dbReference>
<dbReference type="HOGENOM" id="CLU_022291_4_2_9"/>
<evidence type="ECO:0000256" key="2">
    <source>
        <dbReference type="ARBA" id="ARBA00005898"/>
    </source>
</evidence>
<dbReference type="GO" id="GO:0071555">
    <property type="term" value="P:cell wall organization"/>
    <property type="evidence" value="ECO:0007669"/>
    <property type="project" value="UniProtKB-KW"/>
</dbReference>
<keyword evidence="5" id="KW-0547">Nucleotide-binding</keyword>
<keyword evidence="6" id="KW-0067">ATP-binding</keyword>
<dbReference type="PANTHER" id="PTHR23135:SF4">
    <property type="entry name" value="UDP-N-ACETYLMURAMOYL-L-ALANYL-D-GLUTAMATE--2,6-DIAMINOPIMELATE LIGASE MURE HOMOLOG, CHLOROPLASTIC"/>
    <property type="match status" value="1"/>
</dbReference>
<dbReference type="InterPro" id="IPR004101">
    <property type="entry name" value="Mur_ligase_C"/>
</dbReference>
<organism evidence="13 14">
    <name type="scientific">Alloiococcus otitis ATCC 51267</name>
    <dbReference type="NCBI Taxonomy" id="883081"/>
    <lineage>
        <taxon>Bacteria</taxon>
        <taxon>Bacillati</taxon>
        <taxon>Bacillota</taxon>
        <taxon>Bacilli</taxon>
        <taxon>Lactobacillales</taxon>
        <taxon>Carnobacteriaceae</taxon>
        <taxon>Alloiococcus</taxon>
    </lineage>
</organism>
<protein>
    <submittedName>
        <fullName evidence="13">UDP-N-acetylmuramyl-tripeptide synthetase</fullName>
    </submittedName>
</protein>
<dbReference type="Proteomes" id="UP000009875">
    <property type="component" value="Unassembled WGS sequence"/>
</dbReference>
<dbReference type="Pfam" id="PF02875">
    <property type="entry name" value="Mur_ligase_C"/>
    <property type="match status" value="1"/>
</dbReference>
<keyword evidence="9 10" id="KW-0961">Cell wall biogenesis/degradation</keyword>
<evidence type="ECO:0000256" key="9">
    <source>
        <dbReference type="ARBA" id="ARBA00023316"/>
    </source>
</evidence>
<gene>
    <name evidence="13" type="ORF">HMPREF9698_00531</name>
</gene>
<evidence type="ECO:0000256" key="7">
    <source>
        <dbReference type="ARBA" id="ARBA00022960"/>
    </source>
</evidence>
<dbReference type="GO" id="GO:0005737">
    <property type="term" value="C:cytoplasm"/>
    <property type="evidence" value="ECO:0007669"/>
    <property type="project" value="UniProtKB-SubCell"/>
</dbReference>
<keyword evidence="8 10" id="KW-0573">Peptidoglycan synthesis</keyword>
<comment type="similarity">
    <text evidence="2">Belongs to the MurCDEF family. MurE subfamily.</text>
</comment>
<dbReference type="InterPro" id="IPR018109">
    <property type="entry name" value="Folylpolyglutamate_synth_CS"/>
</dbReference>
<evidence type="ECO:0000256" key="4">
    <source>
        <dbReference type="ARBA" id="ARBA00022598"/>
    </source>
</evidence>
<dbReference type="InterPro" id="IPR036565">
    <property type="entry name" value="Mur-like_cat_sf"/>
</dbReference>
<dbReference type="UniPathway" id="UPA00219"/>
<dbReference type="GO" id="GO:0005524">
    <property type="term" value="F:ATP binding"/>
    <property type="evidence" value="ECO:0007669"/>
    <property type="project" value="UniProtKB-KW"/>
</dbReference>
<evidence type="ECO:0000259" key="11">
    <source>
        <dbReference type="Pfam" id="PF02875"/>
    </source>
</evidence>
<evidence type="ECO:0000256" key="5">
    <source>
        <dbReference type="ARBA" id="ARBA00022741"/>
    </source>
</evidence>
<keyword evidence="10" id="KW-0131">Cell cycle</keyword>
<keyword evidence="7 10" id="KW-0133">Cell shape</keyword>
<dbReference type="Gene3D" id="3.90.190.20">
    <property type="entry name" value="Mur ligase, C-terminal domain"/>
    <property type="match status" value="1"/>
</dbReference>
<dbReference type="eggNOG" id="COG0769">
    <property type="taxonomic scope" value="Bacteria"/>
</dbReference>
<evidence type="ECO:0000256" key="6">
    <source>
        <dbReference type="ARBA" id="ARBA00022840"/>
    </source>
</evidence>
<comment type="caution">
    <text evidence="13">The sequence shown here is derived from an EMBL/GenBank/DDBJ whole genome shotgun (WGS) entry which is preliminary data.</text>
</comment>
<dbReference type="PATRIC" id="fig|883081.3.peg.530"/>
<dbReference type="GO" id="GO:0009252">
    <property type="term" value="P:peptidoglycan biosynthetic process"/>
    <property type="evidence" value="ECO:0007669"/>
    <property type="project" value="UniProtKB-UniPathway"/>
</dbReference>
<keyword evidence="14" id="KW-1185">Reference proteome</keyword>
<dbReference type="AlphaFoldDB" id="K9EXK1"/>
<dbReference type="GO" id="GO:0008360">
    <property type="term" value="P:regulation of cell shape"/>
    <property type="evidence" value="ECO:0007669"/>
    <property type="project" value="UniProtKB-KW"/>
</dbReference>
<dbReference type="InterPro" id="IPR036615">
    <property type="entry name" value="Mur_ligase_C_dom_sf"/>
</dbReference>
<evidence type="ECO:0000256" key="1">
    <source>
        <dbReference type="ARBA" id="ARBA00004752"/>
    </source>
</evidence>
<dbReference type="SUPFAM" id="SSF53244">
    <property type="entry name" value="MurD-like peptide ligases, peptide-binding domain"/>
    <property type="match status" value="1"/>
</dbReference>
<dbReference type="STRING" id="883081.HMPREF9698_00531"/>
<dbReference type="PROSITE" id="PS01011">
    <property type="entry name" value="FOLYLPOLYGLU_SYNT_1"/>
    <property type="match status" value="1"/>
</dbReference>
<dbReference type="Pfam" id="PF08245">
    <property type="entry name" value="Mur_ligase_M"/>
    <property type="match status" value="1"/>
</dbReference>
<comment type="pathway">
    <text evidence="1 10">Cell wall biogenesis; peptidoglycan biosynthesis.</text>
</comment>
<evidence type="ECO:0000256" key="10">
    <source>
        <dbReference type="RuleBase" id="RU004135"/>
    </source>
</evidence>
<evidence type="ECO:0000256" key="3">
    <source>
        <dbReference type="ARBA" id="ARBA00022490"/>
    </source>
</evidence>
<dbReference type="GO" id="GO:0004326">
    <property type="term" value="F:tetrahydrofolylpolyglutamate synthase activity"/>
    <property type="evidence" value="ECO:0007669"/>
    <property type="project" value="InterPro"/>
</dbReference>
<reference evidence="13 14" key="1">
    <citation type="submission" date="2012-09" db="EMBL/GenBank/DDBJ databases">
        <title>The Genome Sequence of Alloiococcus otitis ATCC 51267.</title>
        <authorList>
            <consortium name="The Broad Institute Genome Sequencing Platform"/>
            <person name="Earl A."/>
            <person name="Ward D."/>
            <person name="Feldgarden M."/>
            <person name="Gevers D."/>
            <person name="Huys G."/>
            <person name="Walker B."/>
            <person name="Young S.K."/>
            <person name="Zeng Q."/>
            <person name="Gargeya S."/>
            <person name="Fitzgerald M."/>
            <person name="Haas B."/>
            <person name="Abouelleil A."/>
            <person name="Alvarado L."/>
            <person name="Arachchi H.M."/>
            <person name="Berlin A.M."/>
            <person name="Chapman S.B."/>
            <person name="Goldberg J."/>
            <person name="Griggs A."/>
            <person name="Gujja S."/>
            <person name="Hansen M."/>
            <person name="Howarth C."/>
            <person name="Imamovic A."/>
            <person name="Larimer J."/>
            <person name="McCowen C."/>
            <person name="Montmayeur A."/>
            <person name="Murphy C."/>
            <person name="Neiman D."/>
            <person name="Pearson M."/>
            <person name="Priest M."/>
            <person name="Roberts A."/>
            <person name="Saif S."/>
            <person name="Shea T."/>
            <person name="Sisk P."/>
            <person name="Sykes S."/>
            <person name="Wortman J."/>
            <person name="Nusbaum C."/>
            <person name="Birren B."/>
        </authorList>
    </citation>
    <scope>NUCLEOTIDE SEQUENCE [LARGE SCALE GENOMIC DNA]</scope>
    <source>
        <strain evidence="13 14">ATCC 51267</strain>
    </source>
</reference>
<evidence type="ECO:0000256" key="8">
    <source>
        <dbReference type="ARBA" id="ARBA00022984"/>
    </source>
</evidence>
<dbReference type="GO" id="GO:0051301">
    <property type="term" value="P:cell division"/>
    <property type="evidence" value="ECO:0007669"/>
    <property type="project" value="UniProtKB-KW"/>
</dbReference>
<dbReference type="Gene3D" id="3.40.1390.10">
    <property type="entry name" value="MurE/MurF, N-terminal domain"/>
    <property type="match status" value="1"/>
</dbReference>
<dbReference type="Gene3D" id="3.40.1190.10">
    <property type="entry name" value="Mur-like, catalytic domain"/>
    <property type="match status" value="1"/>
</dbReference>
<feature type="domain" description="Mur ligase central" evidence="12">
    <location>
        <begin position="125"/>
        <end position="333"/>
    </location>
</feature>
<evidence type="ECO:0000313" key="14">
    <source>
        <dbReference type="Proteomes" id="UP000009875"/>
    </source>
</evidence>
<dbReference type="NCBIfam" id="TIGR01085">
    <property type="entry name" value="murE"/>
    <property type="match status" value="1"/>
</dbReference>
<name>K9EXK1_9LACT</name>
<keyword evidence="10" id="KW-0132">Cell division</keyword>
<accession>K9EXK1</accession>
<dbReference type="InterPro" id="IPR005761">
    <property type="entry name" value="UDP-N-AcMur-Glu-dNH2Pim_ligase"/>
</dbReference>
<comment type="subcellular location">
    <subcellularLocation>
        <location evidence="10">Cytoplasm</location>
    </subcellularLocation>
</comment>
<dbReference type="PANTHER" id="PTHR23135">
    <property type="entry name" value="MUR LIGASE FAMILY MEMBER"/>
    <property type="match status" value="1"/>
</dbReference>